<dbReference type="Proteomes" id="UP000677228">
    <property type="component" value="Unassembled WGS sequence"/>
</dbReference>
<proteinExistence type="predicted"/>
<dbReference type="GO" id="GO:0004842">
    <property type="term" value="F:ubiquitin-protein transferase activity"/>
    <property type="evidence" value="ECO:0007669"/>
    <property type="project" value="InterPro"/>
</dbReference>
<protein>
    <recommendedName>
        <fullName evidence="6">U-box domain-containing protein</fullName>
    </recommendedName>
</protein>
<comment type="caution">
    <text evidence="3">The sequence shown here is derived from an EMBL/GenBank/DDBJ whole genome shotgun (WGS) entry which is preliminary data.</text>
</comment>
<dbReference type="InterPro" id="IPR052085">
    <property type="entry name" value="WD-SAM-U-box"/>
</dbReference>
<dbReference type="PROSITE" id="PS51782">
    <property type="entry name" value="LYSM"/>
    <property type="match status" value="1"/>
</dbReference>
<name>A0A8S2EG15_9BILA</name>
<sequence length="374" mass="43123">MELGLSDAYSCAHQDDDFETVYRSILMHPEWITKIPDGRKWAILHQIVYHGNVDQLNRLLSLQTQNTSFRLLSKTSDDKTVLDIARDLMTDNPEMLQQIERLLNIDDLLNNAKKGRWNTCKDILLKMPEIINEKTPYRHFYFIHQIAYVGDKNMFDEFNQQFHFDLNVLTNDRKSILDIAREQGHDYFWTHVNSLINNDNQQPKFCSSKDQTQAHNQASVLVNETQSSVEMMKSLQLPENEELIRLLTCPLSGKLLEVPVMAADGYTYEKEKILDWFKTSDKSPVTKEALLNKELKLNITIENIIKAVGSKKKSLTTPATYYKMQTDDVFVELSKTSVSTFDEMKGANPETKNDDKLDIGQTIKVPTKVLGPKK</sequence>
<dbReference type="PANTHER" id="PTHR46573">
    <property type="entry name" value="WD REPEAT, SAM AND U-BOX DOMAIN-CONTAINING PROTEIN 1"/>
    <property type="match status" value="1"/>
</dbReference>
<dbReference type="SUPFAM" id="SSF48403">
    <property type="entry name" value="Ankyrin repeat"/>
    <property type="match status" value="1"/>
</dbReference>
<dbReference type="EMBL" id="CAJOBA010034032">
    <property type="protein sequence ID" value="CAF3976594.1"/>
    <property type="molecule type" value="Genomic_DNA"/>
</dbReference>
<dbReference type="Gene3D" id="1.25.40.20">
    <property type="entry name" value="Ankyrin repeat-containing domain"/>
    <property type="match status" value="1"/>
</dbReference>
<dbReference type="Pfam" id="PF04564">
    <property type="entry name" value="U-box"/>
    <property type="match status" value="1"/>
</dbReference>
<dbReference type="GO" id="GO:0016567">
    <property type="term" value="P:protein ubiquitination"/>
    <property type="evidence" value="ECO:0007669"/>
    <property type="project" value="InterPro"/>
</dbReference>
<evidence type="ECO:0000313" key="5">
    <source>
        <dbReference type="Proteomes" id="UP000677228"/>
    </source>
</evidence>
<evidence type="ECO:0008006" key="6">
    <source>
        <dbReference type="Google" id="ProtNLM"/>
    </source>
</evidence>
<accession>A0A8S2EG15</accession>
<dbReference type="Proteomes" id="UP000682733">
    <property type="component" value="Unassembled WGS sequence"/>
</dbReference>
<reference evidence="3" key="1">
    <citation type="submission" date="2021-02" db="EMBL/GenBank/DDBJ databases">
        <authorList>
            <person name="Nowell W R."/>
        </authorList>
    </citation>
    <scope>NUCLEOTIDE SEQUENCE</scope>
</reference>
<dbReference type="EMBL" id="CAJNOK010012507">
    <property type="protein sequence ID" value="CAF1164903.1"/>
    <property type="molecule type" value="Genomic_DNA"/>
</dbReference>
<evidence type="ECO:0000313" key="3">
    <source>
        <dbReference type="EMBL" id="CAF1164903.1"/>
    </source>
</evidence>
<dbReference type="PANTHER" id="PTHR46573:SF1">
    <property type="entry name" value="WD REPEAT, SAM AND U-BOX DOMAIN-CONTAINING PROTEIN 1"/>
    <property type="match status" value="1"/>
</dbReference>
<feature type="domain" description="U-box" evidence="1">
    <location>
        <begin position="242"/>
        <end position="315"/>
    </location>
</feature>
<dbReference type="AlphaFoldDB" id="A0A8S2EG15"/>
<feature type="domain" description="LysM" evidence="2">
    <location>
        <begin position="320"/>
        <end position="365"/>
    </location>
</feature>
<dbReference type="SUPFAM" id="SSF57850">
    <property type="entry name" value="RING/U-box"/>
    <property type="match status" value="1"/>
</dbReference>
<gene>
    <name evidence="3" type="ORF">OVA965_LOCUS22280</name>
    <name evidence="4" type="ORF">TMI583_LOCUS22995</name>
</gene>
<evidence type="ECO:0000313" key="4">
    <source>
        <dbReference type="EMBL" id="CAF3976594.1"/>
    </source>
</evidence>
<dbReference type="InterPro" id="IPR003613">
    <property type="entry name" value="Ubox_domain"/>
</dbReference>
<dbReference type="SMART" id="SM00504">
    <property type="entry name" value="Ubox"/>
    <property type="match status" value="1"/>
</dbReference>
<dbReference type="InterPro" id="IPR013083">
    <property type="entry name" value="Znf_RING/FYVE/PHD"/>
</dbReference>
<dbReference type="PROSITE" id="PS51698">
    <property type="entry name" value="U_BOX"/>
    <property type="match status" value="1"/>
</dbReference>
<dbReference type="InterPro" id="IPR036770">
    <property type="entry name" value="Ankyrin_rpt-contain_sf"/>
</dbReference>
<dbReference type="CDD" id="cd16655">
    <property type="entry name" value="RING-Ubox_WDSUB1-like"/>
    <property type="match status" value="1"/>
</dbReference>
<organism evidence="3 5">
    <name type="scientific">Didymodactylos carnosus</name>
    <dbReference type="NCBI Taxonomy" id="1234261"/>
    <lineage>
        <taxon>Eukaryota</taxon>
        <taxon>Metazoa</taxon>
        <taxon>Spiralia</taxon>
        <taxon>Gnathifera</taxon>
        <taxon>Rotifera</taxon>
        <taxon>Eurotatoria</taxon>
        <taxon>Bdelloidea</taxon>
        <taxon>Philodinida</taxon>
        <taxon>Philodinidae</taxon>
        <taxon>Didymodactylos</taxon>
    </lineage>
</organism>
<dbReference type="InterPro" id="IPR018392">
    <property type="entry name" value="LysM"/>
</dbReference>
<evidence type="ECO:0000259" key="2">
    <source>
        <dbReference type="PROSITE" id="PS51782"/>
    </source>
</evidence>
<evidence type="ECO:0000259" key="1">
    <source>
        <dbReference type="PROSITE" id="PS51698"/>
    </source>
</evidence>
<dbReference type="Gene3D" id="3.30.40.10">
    <property type="entry name" value="Zinc/RING finger domain, C3HC4 (zinc finger)"/>
    <property type="match status" value="1"/>
</dbReference>